<organism evidence="5 6">
    <name type="scientific">Salinisphaera shabanensis E1L3A</name>
    <dbReference type="NCBI Taxonomy" id="1033802"/>
    <lineage>
        <taxon>Bacteria</taxon>
        <taxon>Pseudomonadati</taxon>
        <taxon>Pseudomonadota</taxon>
        <taxon>Gammaproteobacteria</taxon>
        <taxon>Salinisphaerales</taxon>
        <taxon>Salinisphaeraceae</taxon>
        <taxon>Salinisphaera</taxon>
    </lineage>
</organism>
<protein>
    <recommendedName>
        <fullName evidence="4">Enolase-phosphatase E1</fullName>
        <ecNumber evidence="4">3.1.3.77</ecNumber>
    </recommendedName>
    <alternativeName>
        <fullName evidence="4">2,3-diketo-5-methylthio-1-phosphopentane phosphatase</fullName>
    </alternativeName>
</protein>
<keyword evidence="4" id="KW-0460">Magnesium</keyword>
<dbReference type="CDD" id="cd01629">
    <property type="entry name" value="HAD_EP"/>
    <property type="match status" value="1"/>
</dbReference>
<dbReference type="Proteomes" id="UP000006242">
    <property type="component" value="Unassembled WGS sequence"/>
</dbReference>
<dbReference type="InterPro" id="IPR006439">
    <property type="entry name" value="HAD-SF_hydro_IA"/>
</dbReference>
<dbReference type="EMBL" id="AFNV02000003">
    <property type="protein sequence ID" value="ERJ20336.1"/>
    <property type="molecule type" value="Genomic_DNA"/>
</dbReference>
<comment type="cofactor">
    <cofactor evidence="4">
        <name>Mg(2+)</name>
        <dbReference type="ChEBI" id="CHEBI:18420"/>
    </cofactor>
    <text evidence="4">Binds 1 Mg(2+) ion per subunit.</text>
</comment>
<dbReference type="Pfam" id="PF00702">
    <property type="entry name" value="Hydrolase"/>
    <property type="match status" value="1"/>
</dbReference>
<keyword evidence="1 4" id="KW-0028">Amino-acid biosynthesis</keyword>
<comment type="caution">
    <text evidence="5">The sequence shown here is derived from an EMBL/GenBank/DDBJ whole genome shotgun (WGS) entry which is preliminary data.</text>
</comment>
<dbReference type="RefSeq" id="WP_006914392.1">
    <property type="nucleotide sequence ID" value="NZ_AFNV02000003.1"/>
</dbReference>
<name>U2E9G0_9GAMM</name>
<evidence type="ECO:0000256" key="1">
    <source>
        <dbReference type="ARBA" id="ARBA00022605"/>
    </source>
</evidence>
<dbReference type="GO" id="GO:0043715">
    <property type="term" value="F:2,3-diketo-5-methylthiopentyl-1-phosphate enolase activity"/>
    <property type="evidence" value="ECO:0007669"/>
    <property type="project" value="UniProtKB-UniRule"/>
</dbReference>
<dbReference type="Gene3D" id="3.40.50.1000">
    <property type="entry name" value="HAD superfamily/HAD-like"/>
    <property type="match status" value="1"/>
</dbReference>
<dbReference type="Gene3D" id="1.10.720.60">
    <property type="match status" value="1"/>
</dbReference>
<comment type="pathway">
    <text evidence="4">Amino-acid biosynthesis; L-methionine biosynthesis via salvage pathway; L-methionine from S-methyl-5-thio-alpha-D-ribose 1-phosphate: step 3/6.</text>
</comment>
<evidence type="ECO:0000256" key="3">
    <source>
        <dbReference type="ARBA" id="ARBA00023167"/>
    </source>
</evidence>
<reference evidence="5 6" key="2">
    <citation type="journal article" date="2013" name="PLoS ONE">
        <title>INDIGO - INtegrated Data Warehouse of MIcrobial GenOmes with Examples from the Red Sea Extremophiles.</title>
        <authorList>
            <person name="Alam I."/>
            <person name="Antunes A."/>
            <person name="Kamau A.A."/>
            <person name="Ba Alawi W."/>
            <person name="Kalkatawi M."/>
            <person name="Stingl U."/>
            <person name="Bajic V.B."/>
        </authorList>
    </citation>
    <scope>NUCLEOTIDE SEQUENCE [LARGE SCALE GENOMIC DNA]</scope>
    <source>
        <strain evidence="5 6">E1L3A</strain>
    </source>
</reference>
<dbReference type="GO" id="GO:0000287">
    <property type="term" value="F:magnesium ion binding"/>
    <property type="evidence" value="ECO:0007669"/>
    <property type="project" value="UniProtKB-UniRule"/>
</dbReference>
<dbReference type="GO" id="GO:0043874">
    <property type="term" value="F:acireductone synthase activity"/>
    <property type="evidence" value="ECO:0007669"/>
    <property type="project" value="UniProtKB-EC"/>
</dbReference>
<keyword evidence="4" id="KW-0479">Metal-binding</keyword>
<dbReference type="InterPro" id="IPR023214">
    <property type="entry name" value="HAD_sf"/>
</dbReference>
<evidence type="ECO:0000256" key="2">
    <source>
        <dbReference type="ARBA" id="ARBA00022801"/>
    </source>
</evidence>
<proteinExistence type="inferred from homology"/>
<evidence type="ECO:0000313" key="5">
    <source>
        <dbReference type="EMBL" id="ERJ20336.1"/>
    </source>
</evidence>
<comment type="catalytic activity">
    <reaction evidence="4">
        <text>5-methylsulfanyl-2,3-dioxopentyl phosphate + H2O = 1,2-dihydroxy-5-(methylsulfanyl)pent-1-en-3-one + phosphate</text>
        <dbReference type="Rhea" id="RHEA:21700"/>
        <dbReference type="ChEBI" id="CHEBI:15377"/>
        <dbReference type="ChEBI" id="CHEBI:43474"/>
        <dbReference type="ChEBI" id="CHEBI:49252"/>
        <dbReference type="ChEBI" id="CHEBI:58828"/>
        <dbReference type="EC" id="3.1.3.77"/>
    </reaction>
</comment>
<keyword evidence="6" id="KW-1185">Reference proteome</keyword>
<dbReference type="GO" id="GO:0043716">
    <property type="term" value="F:2-hydroxy-3-keto-5-methylthiopentenyl-1-phosphate phosphatase activity"/>
    <property type="evidence" value="ECO:0007669"/>
    <property type="project" value="UniProtKB-UniRule"/>
</dbReference>
<dbReference type="eggNOG" id="COG4229">
    <property type="taxonomic scope" value="Bacteria"/>
</dbReference>
<sequence length="248" mass="27757">MSEFMGDNDRLRLEEPTPDVRAVITDIEGTTSDIAFVHEVLFPYARDYLPPFVRAHAQEPTVAALIEDVRTEADEPDADLDRVITILEKWMDEDRKATPLKTLQGLVWEKGYIDGDFTGHVYDDAVATLQAWADDRRALYVYSSGSVAAQKLLFTYSDHGDLSDLFSGYFDTRIGGKKKMRSYKAIAAELGELPASLLFLSDVGEELDAAANAGLQTCWVARDENTQEKARMSERHPVVASFEDIELI</sequence>
<keyword evidence="3 4" id="KW-0486">Methionine biosynthesis</keyword>
<dbReference type="AlphaFoldDB" id="U2E9G0"/>
<evidence type="ECO:0000256" key="4">
    <source>
        <dbReference type="HAMAP-Rule" id="MF_01681"/>
    </source>
</evidence>
<dbReference type="SFLD" id="SFLDF00044">
    <property type="entry name" value="enolase-phosphatase"/>
    <property type="match status" value="1"/>
</dbReference>
<keyword evidence="2 4" id="KW-0378">Hydrolase</keyword>
<dbReference type="HAMAP" id="MF_01681">
    <property type="entry name" value="Salvage_MtnC"/>
    <property type="match status" value="1"/>
</dbReference>
<dbReference type="SFLD" id="SFLDS00003">
    <property type="entry name" value="Haloacid_Dehalogenase"/>
    <property type="match status" value="1"/>
</dbReference>
<dbReference type="STRING" id="1033802.SSPSH_000446"/>
<dbReference type="InterPro" id="IPR036412">
    <property type="entry name" value="HAD-like_sf"/>
</dbReference>
<dbReference type="UniPathway" id="UPA00904">
    <property type="reaction ID" value="UER00876"/>
</dbReference>
<comment type="function">
    <text evidence="4">Bifunctional enzyme that catalyzes the enolization of 2,3-diketo-5-methylthiopentyl-1-phosphate (DK-MTP-1-P) into the intermediate 2-hydroxy-3-keto-5-methylthiopentenyl-1-phosphate (HK-MTPenyl-1-P), which is then dephosphorylated to form the acireductone 1,2-dihydroxy-3-keto-5-methylthiopentene (DHK-MTPene).</text>
</comment>
<comment type="similarity">
    <text evidence="4">Belongs to the HAD-like hydrolase superfamily. MasA/MtnC family.</text>
</comment>
<dbReference type="PRINTS" id="PR00413">
    <property type="entry name" value="HADHALOGNASE"/>
</dbReference>
<comment type="subunit">
    <text evidence="4">Monomer.</text>
</comment>
<dbReference type="SFLD" id="SFLDG01133">
    <property type="entry name" value="C1.5.4:_Enolase-phosphatase_Li"/>
    <property type="match status" value="1"/>
</dbReference>
<gene>
    <name evidence="4 5" type="primary">mtnC</name>
    <name evidence="5" type="ORF">SSPSH_000446</name>
</gene>
<dbReference type="SFLD" id="SFLDG01129">
    <property type="entry name" value="C1.5:_HAD__Beta-PGM__Phosphata"/>
    <property type="match status" value="1"/>
</dbReference>
<accession>U2E9G0</accession>
<reference evidence="5 6" key="1">
    <citation type="journal article" date="2011" name="J. Bacteriol.">
        <title>Genome sequence of Salinisphaera shabanensis, a gammaproteobacterium from the harsh, variable environment of the brine-seawater interface of the Shaban Deep in the Red Sea.</title>
        <authorList>
            <person name="Antunes A."/>
            <person name="Alam I."/>
            <person name="Bajic V.B."/>
            <person name="Stingl U."/>
        </authorList>
    </citation>
    <scope>NUCLEOTIDE SEQUENCE [LARGE SCALE GENOMIC DNA]</scope>
    <source>
        <strain evidence="5 6">E1L3A</strain>
    </source>
</reference>
<evidence type="ECO:0000313" key="6">
    <source>
        <dbReference type="Proteomes" id="UP000006242"/>
    </source>
</evidence>
<dbReference type="InterPro" id="IPR023943">
    <property type="entry name" value="Enolase-ppase_E1"/>
</dbReference>
<comment type="pathway">
    <text evidence="4">Amino-acid biosynthesis; L-methionine biosynthesis via salvage pathway; L-methionine from S-methyl-5-thio-alpha-D-ribose 1-phosphate: step 4/6.</text>
</comment>
<dbReference type="NCBIfam" id="TIGR01691">
    <property type="entry name" value="enolase-ppase"/>
    <property type="match status" value="1"/>
</dbReference>
<dbReference type="EC" id="3.1.3.77" evidence="4"/>
<dbReference type="GO" id="GO:0019509">
    <property type="term" value="P:L-methionine salvage from methylthioadenosine"/>
    <property type="evidence" value="ECO:0007669"/>
    <property type="project" value="UniProtKB-UniRule"/>
</dbReference>
<dbReference type="SUPFAM" id="SSF56784">
    <property type="entry name" value="HAD-like"/>
    <property type="match status" value="1"/>
</dbReference>
<dbReference type="PANTHER" id="PTHR20371">
    <property type="entry name" value="ENOLASE-PHOSPHATASE E1"/>
    <property type="match status" value="1"/>
</dbReference>
<dbReference type="PANTHER" id="PTHR20371:SF1">
    <property type="entry name" value="ENOLASE-PHOSPHATASE E1"/>
    <property type="match status" value="1"/>
</dbReference>